<dbReference type="EMBL" id="CP075546">
    <property type="protein sequence ID" value="QVV90523.1"/>
    <property type="molecule type" value="Genomic_DNA"/>
</dbReference>
<sequence>MISSMPGNGVAYLDGVAQGKTPVTLSQVTPGQHTIRIELPGYQPWEQVVNVLEGRTSYVLAQMSSGSSGTGGGVTPVIVASAGNATN</sequence>
<name>A0A8E7EIJ3_9EURY</name>
<keyword evidence="3" id="KW-1185">Reference proteome</keyword>
<dbReference type="Proteomes" id="UP000680656">
    <property type="component" value="Chromosome"/>
</dbReference>
<proteinExistence type="predicted"/>
<evidence type="ECO:0000313" key="3">
    <source>
        <dbReference type="Proteomes" id="UP000680656"/>
    </source>
</evidence>
<protein>
    <submittedName>
        <fullName evidence="2">PEGA domain-containing protein</fullName>
    </submittedName>
</protein>
<dbReference type="InterPro" id="IPR013229">
    <property type="entry name" value="PEGA"/>
</dbReference>
<reference evidence="2 3" key="1">
    <citation type="submission" date="2021-05" db="EMBL/GenBank/DDBJ databases">
        <title>A novel Methanospirillum isolate from a pyrite-forming mixed culture.</title>
        <authorList>
            <person name="Bunk B."/>
            <person name="Sproer C."/>
            <person name="Spring S."/>
            <person name="Pester M."/>
        </authorList>
    </citation>
    <scope>NUCLEOTIDE SEQUENCE [LARGE SCALE GENOMIC DNA]</scope>
    <source>
        <strain evidence="2 3">J.3.6.1-F.2.7.3</strain>
    </source>
</reference>
<dbReference type="Pfam" id="PF08308">
    <property type="entry name" value="PEGA"/>
    <property type="match status" value="1"/>
</dbReference>
<gene>
    <name evidence="2" type="ORF">KHC33_02720</name>
</gene>
<evidence type="ECO:0000259" key="1">
    <source>
        <dbReference type="Pfam" id="PF08308"/>
    </source>
</evidence>
<dbReference type="KEGG" id="mrtj:KHC33_02720"/>
<feature type="domain" description="PEGA" evidence="1">
    <location>
        <begin position="2"/>
        <end position="57"/>
    </location>
</feature>
<organism evidence="2 3">
    <name type="scientific">Methanospirillum purgamenti</name>
    <dbReference type="NCBI Taxonomy" id="2834276"/>
    <lineage>
        <taxon>Archaea</taxon>
        <taxon>Methanobacteriati</taxon>
        <taxon>Methanobacteriota</taxon>
        <taxon>Stenosarchaea group</taxon>
        <taxon>Methanomicrobia</taxon>
        <taxon>Methanomicrobiales</taxon>
        <taxon>Methanospirillaceae</taxon>
        <taxon>Methanospirillum</taxon>
    </lineage>
</organism>
<dbReference type="AlphaFoldDB" id="A0A8E7EIJ3"/>
<accession>A0A8E7EIJ3</accession>
<evidence type="ECO:0000313" key="2">
    <source>
        <dbReference type="EMBL" id="QVV90523.1"/>
    </source>
</evidence>